<organism evidence="2 3">
    <name type="scientific">Nonlabens mediterrranea</name>
    <dbReference type="NCBI Taxonomy" id="1419947"/>
    <lineage>
        <taxon>Bacteria</taxon>
        <taxon>Pseudomonadati</taxon>
        <taxon>Bacteroidota</taxon>
        <taxon>Flavobacteriia</taxon>
        <taxon>Flavobacteriales</taxon>
        <taxon>Flavobacteriaceae</taxon>
        <taxon>Nonlabens</taxon>
    </lineage>
</organism>
<protein>
    <submittedName>
        <fullName evidence="2">GNAT family N-acetyltransferase</fullName>
    </submittedName>
</protein>
<gene>
    <name evidence="2" type="ORF">FNJ87_10565</name>
</gene>
<dbReference type="Gene3D" id="3.40.630.30">
    <property type="match status" value="1"/>
</dbReference>
<evidence type="ECO:0000313" key="3">
    <source>
        <dbReference type="Proteomes" id="UP001194729"/>
    </source>
</evidence>
<evidence type="ECO:0000313" key="2">
    <source>
        <dbReference type="EMBL" id="MBF4984758.1"/>
    </source>
</evidence>
<dbReference type="Proteomes" id="UP001194729">
    <property type="component" value="Unassembled WGS sequence"/>
</dbReference>
<dbReference type="SUPFAM" id="SSF55729">
    <property type="entry name" value="Acyl-CoA N-acyltransferases (Nat)"/>
    <property type="match status" value="1"/>
</dbReference>
<dbReference type="InterPro" id="IPR000182">
    <property type="entry name" value="GNAT_dom"/>
</dbReference>
<evidence type="ECO:0000259" key="1">
    <source>
        <dbReference type="PROSITE" id="PS51186"/>
    </source>
</evidence>
<sequence>MNFTPKDNPEEFNKLLFQEVGINLFRHKFLKDYVEGVRSGSKKLFDASFINKTENGWILVLHGDILLIYGRNWNKSQFNEIKEIFDLNQYTNYIAGGDAKLIKELIEFFKVDKHNLRKERIFYKSKKIRNFDDNGLKIELGKMAELNELAIMLQQYYHEEYNGENDKSLAEMQQRMFQLIQTAKVYTLKNKSNSLLSFCSIIDPDIGILFTNSEFRKKGYGKILLSFCSKLLEKENGNVYVMTDKDELASNQVMKAVGFEPIYEYSMTEINYG</sequence>
<proteinExistence type="predicted"/>
<dbReference type="InterPro" id="IPR016181">
    <property type="entry name" value="Acyl_CoA_acyltransferase"/>
</dbReference>
<reference evidence="2 3" key="1">
    <citation type="submission" date="2020-11" db="EMBL/GenBank/DDBJ databases">
        <title>P. mediterranea TC4 genome.</title>
        <authorList>
            <person name="Molmeret M."/>
        </authorList>
    </citation>
    <scope>NUCLEOTIDE SEQUENCE [LARGE SCALE GENOMIC DNA]</scope>
    <source>
        <strain evidence="2 3">TC4</strain>
    </source>
</reference>
<dbReference type="PROSITE" id="PS51186">
    <property type="entry name" value="GNAT"/>
    <property type="match status" value="1"/>
</dbReference>
<keyword evidence="3" id="KW-1185">Reference proteome</keyword>
<comment type="caution">
    <text evidence="2">The sequence shown here is derived from an EMBL/GenBank/DDBJ whole genome shotgun (WGS) entry which is preliminary data.</text>
</comment>
<feature type="domain" description="N-acetyltransferase" evidence="1">
    <location>
        <begin position="138"/>
        <end position="273"/>
    </location>
</feature>
<name>A0ABS0A7H1_9FLAO</name>
<accession>A0ABS0A7H1</accession>
<dbReference type="EMBL" id="JADKYU010000534">
    <property type="protein sequence ID" value="MBF4984758.1"/>
    <property type="molecule type" value="Genomic_DNA"/>
</dbReference>